<accession>A0A4R5KIX2</accession>
<dbReference type="CDD" id="cd09022">
    <property type="entry name" value="Aldose_epim_Ec_YihR"/>
    <property type="match status" value="1"/>
</dbReference>
<dbReference type="EMBL" id="SMRU01000016">
    <property type="protein sequence ID" value="TDF94240.1"/>
    <property type="molecule type" value="Genomic_DNA"/>
</dbReference>
<keyword evidence="3" id="KW-1185">Reference proteome</keyword>
<gene>
    <name evidence="2" type="ORF">E1809_14190</name>
</gene>
<proteinExistence type="predicted"/>
<dbReference type="PANTHER" id="PTHR10091:SF0">
    <property type="entry name" value="GALACTOSE MUTAROTASE"/>
    <property type="match status" value="1"/>
</dbReference>
<dbReference type="AlphaFoldDB" id="A0A4R5KIX2"/>
<protein>
    <submittedName>
        <fullName evidence="2">Aldose epimerase</fullName>
    </submittedName>
</protein>
<comment type="caution">
    <text evidence="2">The sequence shown here is derived from an EMBL/GenBank/DDBJ whole genome shotgun (WGS) entry which is preliminary data.</text>
</comment>
<dbReference type="Proteomes" id="UP000295511">
    <property type="component" value="Unassembled WGS sequence"/>
</dbReference>
<dbReference type="GO" id="GO:0030246">
    <property type="term" value="F:carbohydrate binding"/>
    <property type="evidence" value="ECO:0007669"/>
    <property type="project" value="InterPro"/>
</dbReference>
<feature type="region of interest" description="Disordered" evidence="1">
    <location>
        <begin position="1"/>
        <end position="36"/>
    </location>
</feature>
<dbReference type="OrthoDB" id="4739604at2"/>
<evidence type="ECO:0000256" key="1">
    <source>
        <dbReference type="SAM" id="MobiDB-lite"/>
    </source>
</evidence>
<dbReference type="GO" id="GO:0004034">
    <property type="term" value="F:aldose 1-epimerase activity"/>
    <property type="evidence" value="ECO:0007669"/>
    <property type="project" value="TreeGrafter"/>
</dbReference>
<dbReference type="Gene3D" id="2.70.98.10">
    <property type="match status" value="1"/>
</dbReference>
<dbReference type="PANTHER" id="PTHR10091">
    <property type="entry name" value="ALDOSE-1-EPIMERASE"/>
    <property type="match status" value="1"/>
</dbReference>
<evidence type="ECO:0000313" key="2">
    <source>
        <dbReference type="EMBL" id="TDF94240.1"/>
    </source>
</evidence>
<dbReference type="SUPFAM" id="SSF74650">
    <property type="entry name" value="Galactose mutarotase-like"/>
    <property type="match status" value="1"/>
</dbReference>
<dbReference type="InterPro" id="IPR014718">
    <property type="entry name" value="GH-type_carb-bd"/>
</dbReference>
<evidence type="ECO:0000313" key="3">
    <source>
        <dbReference type="Proteomes" id="UP000295511"/>
    </source>
</evidence>
<sequence length="348" mass="37187">MPSSPTNTAPPSPAPSGDEVSAAASSSPVGAGITSPMGEHHELRATLGGRSQRVVVTEVAASLRELQVDGIELIQDYPTDAQPPWCSGWVLVPWPNRVAGGAWTYDGVVQQLEITEPELGNALHGLLTRAPYRVSARTTDSITLAVGISPQAGYPFELATSVRYQLVEDGLLVTHRIENTGSHAAPVAIGAHPFLRLGTVPTEELTLYINADTHIEVDERLNPSGITTDVEGTKNDFRTGQLVGRVDLDDAWSGVRREADGRSVHYLEAPDGSQVQMFMDASFGYIQAFTTTEFATTGGMVTAVAVEPMTAPADAFNSGEGLRWLEPGDVWEASWGIRHRHPGGSRLA</sequence>
<reference evidence="2 3" key="1">
    <citation type="submission" date="2019-03" db="EMBL/GenBank/DDBJ databases">
        <title>Whole genome sequence of Arthrobacter sp JH1-1.</title>
        <authorList>
            <person name="Trinh H.N."/>
        </authorList>
    </citation>
    <scope>NUCLEOTIDE SEQUENCE [LARGE SCALE GENOMIC DNA]</scope>
    <source>
        <strain evidence="2 3">JH1-1</strain>
    </source>
</reference>
<dbReference type="InterPro" id="IPR008183">
    <property type="entry name" value="Aldose_1/G6P_1-epimerase"/>
</dbReference>
<name>A0A4R5KIX2_9MICC</name>
<dbReference type="InterPro" id="IPR037480">
    <property type="entry name" value="YihR-like"/>
</dbReference>
<organism evidence="2 3">
    <name type="scientific">Arthrobacter terricola</name>
    <dbReference type="NCBI Taxonomy" id="2547396"/>
    <lineage>
        <taxon>Bacteria</taxon>
        <taxon>Bacillati</taxon>
        <taxon>Actinomycetota</taxon>
        <taxon>Actinomycetes</taxon>
        <taxon>Micrococcales</taxon>
        <taxon>Micrococcaceae</taxon>
        <taxon>Arthrobacter</taxon>
    </lineage>
</organism>
<dbReference type="GO" id="GO:0033499">
    <property type="term" value="P:galactose catabolic process via UDP-galactose, Leloir pathway"/>
    <property type="evidence" value="ECO:0007669"/>
    <property type="project" value="TreeGrafter"/>
</dbReference>
<dbReference type="Pfam" id="PF01263">
    <property type="entry name" value="Aldose_epim"/>
    <property type="match status" value="1"/>
</dbReference>
<dbReference type="InterPro" id="IPR011013">
    <property type="entry name" value="Gal_mutarotase_sf_dom"/>
</dbReference>
<dbReference type="GO" id="GO:0006006">
    <property type="term" value="P:glucose metabolic process"/>
    <property type="evidence" value="ECO:0007669"/>
    <property type="project" value="TreeGrafter"/>
</dbReference>